<dbReference type="PROSITE" id="PS51459">
    <property type="entry name" value="FIDO"/>
    <property type="match status" value="1"/>
</dbReference>
<dbReference type="OrthoDB" id="9802752at2"/>
<dbReference type="Proteomes" id="UP000003639">
    <property type="component" value="Unassembled WGS sequence"/>
</dbReference>
<protein>
    <submittedName>
        <fullName evidence="2">Death-on-curing family protein</fullName>
    </submittedName>
</protein>
<dbReference type="STRING" id="411467.BACCAP_03966"/>
<dbReference type="Pfam" id="PF02661">
    <property type="entry name" value="Fic"/>
    <property type="match status" value="1"/>
</dbReference>
<dbReference type="AlphaFoldDB" id="A6P0F5"/>
<sequence length="125" mass="13831">MKILAKRQILMLHQHLVEETGGSPGLRDEGLLESALNAPFQSFGDTSAYPSLQQKAARLCYGLVKNHPFIDGNKRIGAHAMLVFLAVNGVELAYTQEELAEVILKLAAGENTYEDLLKWLSDHQL</sequence>
<dbReference type="InterPro" id="IPR003812">
    <property type="entry name" value="Fido"/>
</dbReference>
<dbReference type="InterPro" id="IPR053737">
    <property type="entry name" value="Type_II_TA_Toxin"/>
</dbReference>
<evidence type="ECO:0000259" key="1">
    <source>
        <dbReference type="PROSITE" id="PS51459"/>
    </source>
</evidence>
<evidence type="ECO:0000313" key="3">
    <source>
        <dbReference type="Proteomes" id="UP000003639"/>
    </source>
</evidence>
<dbReference type="GO" id="GO:0016301">
    <property type="term" value="F:kinase activity"/>
    <property type="evidence" value="ECO:0007669"/>
    <property type="project" value="InterPro"/>
</dbReference>
<proteinExistence type="predicted"/>
<dbReference type="Gene3D" id="1.20.120.1870">
    <property type="entry name" value="Fic/DOC protein, Fido domain"/>
    <property type="match status" value="1"/>
</dbReference>
<evidence type="ECO:0000313" key="2">
    <source>
        <dbReference type="EMBL" id="EDM98305.1"/>
    </source>
</evidence>
<feature type="domain" description="Fido" evidence="1">
    <location>
        <begin position="4"/>
        <end position="122"/>
    </location>
</feature>
<reference evidence="2 3" key="2">
    <citation type="submission" date="2007-06" db="EMBL/GenBank/DDBJ databases">
        <title>Draft genome sequence of Pseudoflavonifractor capillosus ATCC 29799.</title>
        <authorList>
            <person name="Sudarsanam P."/>
            <person name="Ley R."/>
            <person name="Guruge J."/>
            <person name="Turnbaugh P.J."/>
            <person name="Mahowald M."/>
            <person name="Liep D."/>
            <person name="Gordon J."/>
        </authorList>
    </citation>
    <scope>NUCLEOTIDE SEQUENCE [LARGE SCALE GENOMIC DNA]</scope>
    <source>
        <strain evidence="2 3">ATCC 29799</strain>
    </source>
</reference>
<dbReference type="InterPro" id="IPR036597">
    <property type="entry name" value="Fido-like_dom_sf"/>
</dbReference>
<comment type="caution">
    <text evidence="2">The sequence shown here is derived from an EMBL/GenBank/DDBJ whole genome shotgun (WGS) entry which is preliminary data.</text>
</comment>
<dbReference type="InterPro" id="IPR006440">
    <property type="entry name" value="Doc"/>
</dbReference>
<name>A6P0F5_9FIRM</name>
<dbReference type="eggNOG" id="COG3654">
    <property type="taxonomic scope" value="Bacteria"/>
</dbReference>
<dbReference type="SUPFAM" id="SSF140931">
    <property type="entry name" value="Fic-like"/>
    <property type="match status" value="1"/>
</dbReference>
<keyword evidence="3" id="KW-1185">Reference proteome</keyword>
<gene>
    <name evidence="2" type="ORF">BACCAP_03966</name>
</gene>
<dbReference type="PIRSF" id="PIRSF018297">
    <property type="entry name" value="Doc"/>
    <property type="match status" value="1"/>
</dbReference>
<dbReference type="NCBIfam" id="TIGR01550">
    <property type="entry name" value="DOC_P1"/>
    <property type="match status" value="1"/>
</dbReference>
<dbReference type="EMBL" id="AAXG02000041">
    <property type="protein sequence ID" value="EDM98305.1"/>
    <property type="molecule type" value="Genomic_DNA"/>
</dbReference>
<dbReference type="PANTHER" id="PTHR39426">
    <property type="entry name" value="HOMOLOGY TO DEATH-ON-CURING PROTEIN OF PHAGE P1"/>
    <property type="match status" value="1"/>
</dbReference>
<organism evidence="2 3">
    <name type="scientific">Pseudoflavonifractor capillosus ATCC 29799</name>
    <dbReference type="NCBI Taxonomy" id="411467"/>
    <lineage>
        <taxon>Bacteria</taxon>
        <taxon>Bacillati</taxon>
        <taxon>Bacillota</taxon>
        <taxon>Clostridia</taxon>
        <taxon>Eubacteriales</taxon>
        <taxon>Oscillospiraceae</taxon>
        <taxon>Pseudoflavonifractor</taxon>
    </lineage>
</organism>
<reference evidence="2 3" key="1">
    <citation type="submission" date="2007-04" db="EMBL/GenBank/DDBJ databases">
        <authorList>
            <person name="Fulton L."/>
            <person name="Clifton S."/>
            <person name="Fulton B."/>
            <person name="Xu J."/>
            <person name="Minx P."/>
            <person name="Pepin K.H."/>
            <person name="Johnson M."/>
            <person name="Thiruvilangam P."/>
            <person name="Bhonagiri V."/>
            <person name="Nash W.E."/>
            <person name="Mardis E.R."/>
            <person name="Wilson R.K."/>
        </authorList>
    </citation>
    <scope>NUCLEOTIDE SEQUENCE [LARGE SCALE GENOMIC DNA]</scope>
    <source>
        <strain evidence="2 3">ATCC 29799</strain>
    </source>
</reference>
<dbReference type="RefSeq" id="WP_006574448.1">
    <property type="nucleotide sequence ID" value="NZ_AAXG02000041.1"/>
</dbReference>
<accession>A6P0F5</accession>
<dbReference type="PANTHER" id="PTHR39426:SF1">
    <property type="entry name" value="HOMOLOGY TO DEATH-ON-CURING PROTEIN OF PHAGE P1"/>
    <property type="match status" value="1"/>
</dbReference>